<accession>A0ABT6MIL3</accession>
<feature type="transmembrane region" description="Helical" evidence="1">
    <location>
        <begin position="16"/>
        <end position="41"/>
    </location>
</feature>
<feature type="transmembrane region" description="Helical" evidence="1">
    <location>
        <begin position="47"/>
        <end position="68"/>
    </location>
</feature>
<proteinExistence type="predicted"/>
<keyword evidence="1" id="KW-0472">Membrane</keyword>
<evidence type="ECO:0000313" key="3">
    <source>
        <dbReference type="Proteomes" id="UP001160334"/>
    </source>
</evidence>
<dbReference type="PROSITE" id="PS51257">
    <property type="entry name" value="PROKAR_LIPOPROTEIN"/>
    <property type="match status" value="1"/>
</dbReference>
<dbReference type="RefSeq" id="WP_280763376.1">
    <property type="nucleotide sequence ID" value="NZ_JARXVC010000018.1"/>
</dbReference>
<gene>
    <name evidence="2" type="ORF">M2280_005389</name>
</gene>
<name>A0ABT6MIL3_9NOCA</name>
<sequence length="69" mass="7370">MTDDQRRQRQQCDVRAVLLTFSWLACIAVIVFVPGVFALMVGLELTAAAAITGFIGLCVMAAGLLVNLS</sequence>
<evidence type="ECO:0000313" key="2">
    <source>
        <dbReference type="EMBL" id="MDH6284137.1"/>
    </source>
</evidence>
<protein>
    <submittedName>
        <fullName evidence="2">Uncharacterized protein</fullName>
    </submittedName>
</protein>
<dbReference type="Proteomes" id="UP001160334">
    <property type="component" value="Unassembled WGS sequence"/>
</dbReference>
<comment type="caution">
    <text evidence="2">The sequence shown here is derived from an EMBL/GenBank/DDBJ whole genome shotgun (WGS) entry which is preliminary data.</text>
</comment>
<evidence type="ECO:0000256" key="1">
    <source>
        <dbReference type="SAM" id="Phobius"/>
    </source>
</evidence>
<keyword evidence="3" id="KW-1185">Reference proteome</keyword>
<keyword evidence="1" id="KW-1133">Transmembrane helix</keyword>
<keyword evidence="1" id="KW-0812">Transmembrane</keyword>
<dbReference type="EMBL" id="JARXVC010000018">
    <property type="protein sequence ID" value="MDH6284137.1"/>
    <property type="molecule type" value="Genomic_DNA"/>
</dbReference>
<reference evidence="2 3" key="1">
    <citation type="submission" date="2023-04" db="EMBL/GenBank/DDBJ databases">
        <title>Forest soil microbial communities from Buena Vista Peninsula, Colon Province, Panama.</title>
        <authorList>
            <person name="Bouskill N."/>
        </authorList>
    </citation>
    <scope>NUCLEOTIDE SEQUENCE [LARGE SCALE GENOMIC DNA]</scope>
    <source>
        <strain evidence="2 3">CFH S0262</strain>
    </source>
</reference>
<organism evidence="2 3">
    <name type="scientific">Prescottella agglutinans</name>
    <dbReference type="NCBI Taxonomy" id="1644129"/>
    <lineage>
        <taxon>Bacteria</taxon>
        <taxon>Bacillati</taxon>
        <taxon>Actinomycetota</taxon>
        <taxon>Actinomycetes</taxon>
        <taxon>Mycobacteriales</taxon>
        <taxon>Nocardiaceae</taxon>
        <taxon>Prescottella</taxon>
    </lineage>
</organism>